<dbReference type="AlphaFoldDB" id="A0AAD5Q9B5"/>
<dbReference type="GO" id="GO:0046933">
    <property type="term" value="F:proton-transporting ATP synthase activity, rotational mechanism"/>
    <property type="evidence" value="ECO:0007669"/>
    <property type="project" value="InterPro"/>
</dbReference>
<keyword evidence="8" id="KW-0406">Ion transport</keyword>
<dbReference type="EMBL" id="JAKCXM010000121">
    <property type="protein sequence ID" value="KAJ0401691.1"/>
    <property type="molecule type" value="Genomic_DNA"/>
</dbReference>
<keyword evidence="11" id="KW-0139">CF(1)</keyword>
<keyword evidence="5" id="KW-0375">Hydrogen ion transport</keyword>
<evidence type="ECO:0000256" key="7">
    <source>
        <dbReference type="ARBA" id="ARBA00022803"/>
    </source>
</evidence>
<proteinExistence type="inferred from homology"/>
<dbReference type="InterPro" id="IPR000131">
    <property type="entry name" value="ATP_synth_F1_gsu"/>
</dbReference>
<name>A0AAD5Q9B5_PYTIN</name>
<organism evidence="16 17">
    <name type="scientific">Pythium insidiosum</name>
    <name type="common">Pythiosis disease agent</name>
    <dbReference type="NCBI Taxonomy" id="114742"/>
    <lineage>
        <taxon>Eukaryota</taxon>
        <taxon>Sar</taxon>
        <taxon>Stramenopiles</taxon>
        <taxon>Oomycota</taxon>
        <taxon>Peronosporomycetes</taxon>
        <taxon>Pythiales</taxon>
        <taxon>Pythiaceae</taxon>
        <taxon>Pythium</taxon>
    </lineage>
</organism>
<keyword evidence="10" id="KW-0472">Membrane</keyword>
<keyword evidence="7 14" id="KW-0802">TPR repeat</keyword>
<dbReference type="GO" id="GO:0005743">
    <property type="term" value="C:mitochondrial inner membrane"/>
    <property type="evidence" value="ECO:0007669"/>
    <property type="project" value="UniProtKB-SubCell"/>
</dbReference>
<dbReference type="PROSITE" id="PS50005">
    <property type="entry name" value="TPR"/>
    <property type="match status" value="1"/>
</dbReference>
<evidence type="ECO:0000256" key="8">
    <source>
        <dbReference type="ARBA" id="ARBA00023065"/>
    </source>
</evidence>
<keyword evidence="3" id="KW-0813">Transport</keyword>
<evidence type="ECO:0000256" key="13">
    <source>
        <dbReference type="ARBA" id="ARBA00031066"/>
    </source>
</evidence>
<evidence type="ECO:0000256" key="10">
    <source>
        <dbReference type="ARBA" id="ARBA00023136"/>
    </source>
</evidence>
<feature type="compositionally biased region" description="Acidic residues" evidence="15">
    <location>
        <begin position="93"/>
        <end position="131"/>
    </location>
</feature>
<reference evidence="16" key="1">
    <citation type="submission" date="2021-12" db="EMBL/GenBank/DDBJ databases">
        <title>Prjna785345.</title>
        <authorList>
            <person name="Rujirawat T."/>
            <person name="Krajaejun T."/>
        </authorList>
    </citation>
    <scope>NUCLEOTIDE SEQUENCE</scope>
    <source>
        <strain evidence="16">Pi057C3</strain>
    </source>
</reference>
<evidence type="ECO:0000256" key="9">
    <source>
        <dbReference type="ARBA" id="ARBA00023128"/>
    </source>
</evidence>
<feature type="region of interest" description="Disordered" evidence="15">
    <location>
        <begin position="1"/>
        <end position="131"/>
    </location>
</feature>
<keyword evidence="6" id="KW-0999">Mitochondrion inner membrane</keyword>
<evidence type="ECO:0000256" key="5">
    <source>
        <dbReference type="ARBA" id="ARBA00022781"/>
    </source>
</evidence>
<evidence type="ECO:0000256" key="12">
    <source>
        <dbReference type="ARBA" id="ARBA00023310"/>
    </source>
</evidence>
<keyword evidence="17" id="KW-1185">Reference proteome</keyword>
<evidence type="ECO:0000313" key="17">
    <source>
        <dbReference type="Proteomes" id="UP001209570"/>
    </source>
</evidence>
<dbReference type="InterPro" id="IPR013105">
    <property type="entry name" value="TPR_2"/>
</dbReference>
<dbReference type="FunFam" id="3.40.1380.10:FF:000003">
    <property type="entry name" value="ATP synthase subunit gamma"/>
    <property type="match status" value="1"/>
</dbReference>
<dbReference type="PANTHER" id="PTHR11693">
    <property type="entry name" value="ATP SYNTHASE GAMMA CHAIN"/>
    <property type="match status" value="1"/>
</dbReference>
<feature type="repeat" description="TPR" evidence="14">
    <location>
        <begin position="548"/>
        <end position="581"/>
    </location>
</feature>
<dbReference type="Gene3D" id="1.10.287.80">
    <property type="entry name" value="ATP synthase, gamma subunit, helix hairpin domain"/>
    <property type="match status" value="1"/>
</dbReference>
<comment type="similarity">
    <text evidence="2">Belongs to the ATPase gamma chain family.</text>
</comment>
<dbReference type="InterPro" id="IPR035968">
    <property type="entry name" value="ATP_synth_F1_ATPase_gsu"/>
</dbReference>
<sequence>MADSLARPRLADRYGQQQQEEEEEVAILAQDSIKRRDHKPSTSESFARPAFGRQGSLQPEDDHTASATQENEYEQIGRRRATFRIQALKAGDIEEIDSDQDNDMSDEDDDHQQQQDDEDDVDDEDWPALVEDDGDDQALHWSQSPMHRRVTTALFPSLAAAYCERASFLLKHANFDASVRVPAVLLECFEPLGQRSQGVRGDDDIAAVQQALEDALAAVAIDSQSATPLCLASQASRCLGRPREAMEFASRALQLTPYDSVLQSLVKELRVELDGTRLSIAPQLLCARHPAKLTEIQFRKALETLEILAASPVLHKLETMMHHNIHHQCASAEEHKTLYSWLNQITVLLSSCLQDAQATSQAIFLEVRQLEDMARQLSSASALVENAGLRRWLVRTLAPAVKQSIPESFQLGRDIAGDDAFADALAPLLYDVLVVLTRLLLAIGGISRCTNVPHTLTYLKTAYDLAKQLVGDSTAGLLELTEDKYEALLMYQDSLQAAVQSRDELREMQCHHFLGRALAHLREYEVARTEFSHALAKSQELHDRGMECLVWYELGEVAMKQGDVDEAMTHFERALMLCNQTAHCHRTWREQSIQHAMTFYASMKKTRRRAITAHLADGWLGAMAGKARAVAPCASLPPTKTEEYQRDGIPSRRGAIWLGEHAAIPIHDDSASQSLTNATPAVGQQVRGMATEKQILMRIGSTSSTAKITKSMKMVSAAKMRGAETRLNNGRPFAAWLDHVSSGKYRVIEKDGLIPKEDVDANENNVFVIVTSDRGLCGGINSGIAKASRKQLYSVDKNKSSLFIIGEKGRAQLRREFGEQIRGSATETYVNAPTFTVASAIAEAIVSSAKDDNEKVHVVFNKFVSAIAYQPSIRSLGVTADSEDFAAYEIEPDSEAEVLADLKEFEIATAVFHGLIENSTSEESSRMTAMENATNNAQDLISSLTLVYNKARQARITTELIEIISGASALDG</sequence>
<dbReference type="NCBIfam" id="TIGR01146">
    <property type="entry name" value="ATPsyn_F1gamma"/>
    <property type="match status" value="1"/>
</dbReference>
<comment type="caution">
    <text evidence="16">The sequence shown here is derived from an EMBL/GenBank/DDBJ whole genome shotgun (WGS) entry which is preliminary data.</text>
</comment>
<dbReference type="HAMAP" id="MF_00815">
    <property type="entry name" value="ATP_synth_gamma_bact"/>
    <property type="match status" value="1"/>
</dbReference>
<keyword evidence="9" id="KW-0496">Mitochondrion</keyword>
<evidence type="ECO:0000256" key="1">
    <source>
        <dbReference type="ARBA" id="ARBA00004637"/>
    </source>
</evidence>
<dbReference type="InterPro" id="IPR019734">
    <property type="entry name" value="TPR_rpt"/>
</dbReference>
<dbReference type="GO" id="GO:0045259">
    <property type="term" value="C:proton-transporting ATP synthase complex"/>
    <property type="evidence" value="ECO:0007669"/>
    <property type="project" value="UniProtKB-KW"/>
</dbReference>
<dbReference type="PANTHER" id="PTHR11693:SF22">
    <property type="entry name" value="ATP SYNTHASE SUBUNIT GAMMA, MITOCHONDRIAL"/>
    <property type="match status" value="1"/>
</dbReference>
<evidence type="ECO:0000256" key="11">
    <source>
        <dbReference type="ARBA" id="ARBA00023196"/>
    </source>
</evidence>
<dbReference type="SMART" id="SM00028">
    <property type="entry name" value="TPR"/>
    <property type="match status" value="3"/>
</dbReference>
<comment type="subcellular location">
    <subcellularLocation>
        <location evidence="1">Mitochondrion inner membrane</location>
        <topology evidence="1">Peripheral membrane protein</topology>
    </subcellularLocation>
</comment>
<dbReference type="SUPFAM" id="SSF52943">
    <property type="entry name" value="ATP synthase (F1-ATPase), gamma subunit"/>
    <property type="match status" value="1"/>
</dbReference>
<evidence type="ECO:0000256" key="14">
    <source>
        <dbReference type="PROSITE-ProRule" id="PRU00339"/>
    </source>
</evidence>
<evidence type="ECO:0000313" key="16">
    <source>
        <dbReference type="EMBL" id="KAJ0401691.1"/>
    </source>
</evidence>
<evidence type="ECO:0000256" key="4">
    <source>
        <dbReference type="ARBA" id="ARBA00022737"/>
    </source>
</evidence>
<accession>A0AAD5Q9B5</accession>
<dbReference type="InterPro" id="IPR023632">
    <property type="entry name" value="ATP_synth_F1_gsu_CS"/>
</dbReference>
<evidence type="ECO:0000256" key="3">
    <source>
        <dbReference type="ARBA" id="ARBA00022448"/>
    </source>
</evidence>
<dbReference type="Proteomes" id="UP001209570">
    <property type="component" value="Unassembled WGS sequence"/>
</dbReference>
<evidence type="ECO:0000256" key="6">
    <source>
        <dbReference type="ARBA" id="ARBA00022792"/>
    </source>
</evidence>
<protein>
    <recommendedName>
        <fullName evidence="13">F-ATPase gamma subunit</fullName>
    </recommendedName>
</protein>
<dbReference type="PROSITE" id="PS00153">
    <property type="entry name" value="ATPASE_GAMMA"/>
    <property type="match status" value="1"/>
</dbReference>
<evidence type="ECO:0000256" key="15">
    <source>
        <dbReference type="SAM" id="MobiDB-lite"/>
    </source>
</evidence>
<dbReference type="PRINTS" id="PR00126">
    <property type="entry name" value="ATPASEGAMMA"/>
</dbReference>
<dbReference type="SUPFAM" id="SSF48452">
    <property type="entry name" value="TPR-like"/>
    <property type="match status" value="1"/>
</dbReference>
<evidence type="ECO:0000256" key="2">
    <source>
        <dbReference type="ARBA" id="ARBA00007681"/>
    </source>
</evidence>
<dbReference type="Gene3D" id="3.40.1380.10">
    <property type="match status" value="1"/>
</dbReference>
<keyword evidence="4" id="KW-0677">Repeat</keyword>
<dbReference type="Pfam" id="PF07719">
    <property type="entry name" value="TPR_2"/>
    <property type="match status" value="1"/>
</dbReference>
<dbReference type="Pfam" id="PF00231">
    <property type="entry name" value="ATP-synt"/>
    <property type="match status" value="1"/>
</dbReference>
<dbReference type="InterPro" id="IPR011990">
    <property type="entry name" value="TPR-like_helical_dom_sf"/>
</dbReference>
<keyword evidence="12" id="KW-0066">ATP synthesis</keyword>
<dbReference type="Gene3D" id="1.25.40.10">
    <property type="entry name" value="Tetratricopeptide repeat domain"/>
    <property type="match status" value="2"/>
</dbReference>
<dbReference type="CDD" id="cd12151">
    <property type="entry name" value="F1-ATPase_gamma"/>
    <property type="match status" value="1"/>
</dbReference>
<gene>
    <name evidence="16" type="ORF">P43SY_006141</name>
</gene>